<dbReference type="Proteomes" id="UP001428341">
    <property type="component" value="Unassembled WGS sequence"/>
</dbReference>
<accession>A0AAP0QTY9</accession>
<sequence>MNLHPLYYIHLLPMGFSNTMLSTFKKLGCISQPRVEETSTLPTDQREEMKAVDGADHEIKETEEEKEDNSKQQTTEVLSEPKEKEDPKTEVFADPSEPKDEEQTNDQEHKTETAEEEDFKE</sequence>
<feature type="region of interest" description="Disordered" evidence="1">
    <location>
        <begin position="34"/>
        <end position="121"/>
    </location>
</feature>
<comment type="caution">
    <text evidence="2">The sequence shown here is derived from an EMBL/GenBank/DDBJ whole genome shotgun (WGS) entry which is preliminary data.</text>
</comment>
<protein>
    <submittedName>
        <fullName evidence="2">Uncharacterized protein</fullName>
    </submittedName>
</protein>
<feature type="compositionally biased region" description="Basic and acidic residues" evidence="1">
    <location>
        <begin position="44"/>
        <end position="60"/>
    </location>
</feature>
<dbReference type="EMBL" id="JBCGBO010000003">
    <property type="protein sequence ID" value="KAK9214574.1"/>
    <property type="molecule type" value="Genomic_DNA"/>
</dbReference>
<evidence type="ECO:0000313" key="3">
    <source>
        <dbReference type="Proteomes" id="UP001428341"/>
    </source>
</evidence>
<reference evidence="2 3" key="1">
    <citation type="submission" date="2024-05" db="EMBL/GenBank/DDBJ databases">
        <title>Haplotype-resolved chromosome-level genome assembly of Huyou (Citrus changshanensis).</title>
        <authorList>
            <person name="Miao C."/>
            <person name="Chen W."/>
            <person name="Wu Y."/>
            <person name="Wang L."/>
            <person name="Zhao S."/>
            <person name="Grierson D."/>
            <person name="Xu C."/>
            <person name="Chen K."/>
        </authorList>
    </citation>
    <scope>NUCLEOTIDE SEQUENCE [LARGE SCALE GENOMIC DNA]</scope>
    <source>
        <strain evidence="2">01-14</strain>
        <tissue evidence="2">Leaf</tissue>
    </source>
</reference>
<gene>
    <name evidence="2" type="ORF">WN944_006567</name>
</gene>
<keyword evidence="3" id="KW-1185">Reference proteome</keyword>
<feature type="compositionally biased region" description="Basic and acidic residues" evidence="1">
    <location>
        <begin position="79"/>
        <end position="121"/>
    </location>
</feature>
<organism evidence="2 3">
    <name type="scientific">Citrus x changshan-huyou</name>
    <dbReference type="NCBI Taxonomy" id="2935761"/>
    <lineage>
        <taxon>Eukaryota</taxon>
        <taxon>Viridiplantae</taxon>
        <taxon>Streptophyta</taxon>
        <taxon>Embryophyta</taxon>
        <taxon>Tracheophyta</taxon>
        <taxon>Spermatophyta</taxon>
        <taxon>Magnoliopsida</taxon>
        <taxon>eudicotyledons</taxon>
        <taxon>Gunneridae</taxon>
        <taxon>Pentapetalae</taxon>
        <taxon>rosids</taxon>
        <taxon>malvids</taxon>
        <taxon>Sapindales</taxon>
        <taxon>Rutaceae</taxon>
        <taxon>Aurantioideae</taxon>
        <taxon>Citrus</taxon>
    </lineage>
</organism>
<dbReference type="AlphaFoldDB" id="A0AAP0QTY9"/>
<evidence type="ECO:0000313" key="2">
    <source>
        <dbReference type="EMBL" id="KAK9214574.1"/>
    </source>
</evidence>
<name>A0AAP0QTY9_9ROSI</name>
<evidence type="ECO:0000256" key="1">
    <source>
        <dbReference type="SAM" id="MobiDB-lite"/>
    </source>
</evidence>
<proteinExistence type="predicted"/>